<dbReference type="GO" id="GO:0016251">
    <property type="term" value="F:RNA polymerase II general transcription initiation factor activity"/>
    <property type="evidence" value="ECO:0007669"/>
    <property type="project" value="TreeGrafter"/>
</dbReference>
<evidence type="ECO:0000313" key="8">
    <source>
        <dbReference type="Proteomes" id="UP001303373"/>
    </source>
</evidence>
<feature type="compositionally biased region" description="Low complexity" evidence="6">
    <location>
        <begin position="25"/>
        <end position="39"/>
    </location>
</feature>
<evidence type="ECO:0000256" key="3">
    <source>
        <dbReference type="ARBA" id="ARBA00023015"/>
    </source>
</evidence>
<evidence type="ECO:0008006" key="9">
    <source>
        <dbReference type="Google" id="ProtNLM"/>
    </source>
</evidence>
<dbReference type="GO" id="GO:0003713">
    <property type="term" value="F:transcription coactivator activity"/>
    <property type="evidence" value="ECO:0007669"/>
    <property type="project" value="TreeGrafter"/>
</dbReference>
<comment type="subcellular location">
    <subcellularLocation>
        <location evidence="1">Nucleus</location>
    </subcellularLocation>
</comment>
<dbReference type="AlphaFoldDB" id="A0AAQ3R9E4"/>
<comment type="similarity">
    <text evidence="2">Belongs to the TAF9 family.</text>
</comment>
<accession>A0AAQ3R9E4</accession>
<evidence type="ECO:0000256" key="5">
    <source>
        <dbReference type="ARBA" id="ARBA00023242"/>
    </source>
</evidence>
<evidence type="ECO:0000313" key="7">
    <source>
        <dbReference type="EMBL" id="WPH00586.1"/>
    </source>
</evidence>
<feature type="compositionally biased region" description="Acidic residues" evidence="6">
    <location>
        <begin position="199"/>
        <end position="213"/>
    </location>
</feature>
<protein>
    <recommendedName>
        <fullName evidence="9">TFIID-31kDa-domain-containing protein</fullName>
    </recommendedName>
</protein>
<dbReference type="FunFam" id="1.10.20.10:FF:000069">
    <property type="entry name" value="Transcription initiation factor TFIID subunit"/>
    <property type="match status" value="1"/>
</dbReference>
<dbReference type="SUPFAM" id="SSF47113">
    <property type="entry name" value="Histone-fold"/>
    <property type="match status" value="1"/>
</dbReference>
<dbReference type="Proteomes" id="UP001303373">
    <property type="component" value="Chromosome 4"/>
</dbReference>
<name>A0AAQ3R9E4_9PEZI</name>
<keyword evidence="5" id="KW-0539">Nucleus</keyword>
<feature type="compositionally biased region" description="Acidic residues" evidence="6">
    <location>
        <begin position="226"/>
        <end position="239"/>
    </location>
</feature>
<sequence>MATSPVQPNGVHPSTPPASDSVPGATAPTTNAASSTTRPTDPDVPPTSLEDSGEAKRPREARLIHLVLASMGVQSYQERVPLQLLDFAYRYTSSVLSDSIRLSQEGYAGAAAEGRGAGKKSAASGANDAEGVTVTSLRQAIASRQNHTFTGHLPKEFMLEQAAERNRVVLPRIEERGYGVQLPEEKYCLTGTGWGFKDEWDEDEEDDDDDEPVPETNGHATAIEKEDQEMGGVDDEDEEGGGRMEDVFGEERSVEDTSMTQD</sequence>
<reference evidence="7 8" key="1">
    <citation type="submission" date="2023-11" db="EMBL/GenBank/DDBJ databases">
        <title>An acidophilic fungus is an integral part of prey digestion in a carnivorous sundew plant.</title>
        <authorList>
            <person name="Tsai I.J."/>
        </authorList>
    </citation>
    <scope>NUCLEOTIDE SEQUENCE [LARGE SCALE GENOMIC DNA]</scope>
    <source>
        <strain evidence="7">169a</strain>
    </source>
</reference>
<keyword evidence="4" id="KW-0804">Transcription</keyword>
<evidence type="ECO:0000256" key="2">
    <source>
        <dbReference type="ARBA" id="ARBA00007646"/>
    </source>
</evidence>
<dbReference type="PANTHER" id="PTHR48068:SF4">
    <property type="entry name" value="TATA-BOX BINDING PROTEIN ASSOCIATED FACTOR 9"/>
    <property type="match status" value="1"/>
</dbReference>
<proteinExistence type="inferred from homology"/>
<dbReference type="Pfam" id="PF02291">
    <property type="entry name" value="TFIID-31kDa"/>
    <property type="match status" value="1"/>
</dbReference>
<feature type="compositionally biased region" description="Basic and acidic residues" evidence="6">
    <location>
        <begin position="240"/>
        <end position="255"/>
    </location>
</feature>
<keyword evidence="8" id="KW-1185">Reference proteome</keyword>
<evidence type="ECO:0000256" key="6">
    <source>
        <dbReference type="SAM" id="MobiDB-lite"/>
    </source>
</evidence>
<dbReference type="InterPro" id="IPR051431">
    <property type="entry name" value="TFIID_subunit_9"/>
</dbReference>
<dbReference type="EMBL" id="CP138583">
    <property type="protein sequence ID" value="WPH00586.1"/>
    <property type="molecule type" value="Genomic_DNA"/>
</dbReference>
<keyword evidence="3" id="KW-0805">Transcription regulation</keyword>
<dbReference type="GO" id="GO:0005669">
    <property type="term" value="C:transcription factor TFIID complex"/>
    <property type="evidence" value="ECO:0007669"/>
    <property type="project" value="TreeGrafter"/>
</dbReference>
<dbReference type="GO" id="GO:0000124">
    <property type="term" value="C:SAGA complex"/>
    <property type="evidence" value="ECO:0007669"/>
    <property type="project" value="TreeGrafter"/>
</dbReference>
<organism evidence="7 8">
    <name type="scientific">Acrodontium crateriforme</name>
    <dbReference type="NCBI Taxonomy" id="150365"/>
    <lineage>
        <taxon>Eukaryota</taxon>
        <taxon>Fungi</taxon>
        <taxon>Dikarya</taxon>
        <taxon>Ascomycota</taxon>
        <taxon>Pezizomycotina</taxon>
        <taxon>Dothideomycetes</taxon>
        <taxon>Dothideomycetidae</taxon>
        <taxon>Mycosphaerellales</taxon>
        <taxon>Teratosphaeriaceae</taxon>
        <taxon>Acrodontium</taxon>
    </lineage>
</organism>
<dbReference type="GO" id="GO:0051123">
    <property type="term" value="P:RNA polymerase II preinitiation complex assembly"/>
    <property type="evidence" value="ECO:0007669"/>
    <property type="project" value="TreeGrafter"/>
</dbReference>
<dbReference type="CDD" id="cd07979">
    <property type="entry name" value="HFD_TAF9"/>
    <property type="match status" value="1"/>
</dbReference>
<dbReference type="InterPro" id="IPR009072">
    <property type="entry name" value="Histone-fold"/>
</dbReference>
<dbReference type="GO" id="GO:0046982">
    <property type="term" value="F:protein heterodimerization activity"/>
    <property type="evidence" value="ECO:0007669"/>
    <property type="project" value="InterPro"/>
</dbReference>
<dbReference type="InterPro" id="IPR003162">
    <property type="entry name" value="TFIID-31"/>
</dbReference>
<gene>
    <name evidence="7" type="ORF">R9X50_00341600</name>
</gene>
<feature type="region of interest" description="Disordered" evidence="6">
    <location>
        <begin position="196"/>
        <end position="262"/>
    </location>
</feature>
<dbReference type="Gene3D" id="1.10.20.10">
    <property type="entry name" value="Histone, subunit A"/>
    <property type="match status" value="1"/>
</dbReference>
<evidence type="ECO:0000256" key="4">
    <source>
        <dbReference type="ARBA" id="ARBA00023163"/>
    </source>
</evidence>
<evidence type="ECO:0000256" key="1">
    <source>
        <dbReference type="ARBA" id="ARBA00004123"/>
    </source>
</evidence>
<feature type="region of interest" description="Disordered" evidence="6">
    <location>
        <begin position="1"/>
        <end position="57"/>
    </location>
</feature>
<dbReference type="PANTHER" id="PTHR48068">
    <property type="entry name" value="TAF9 RNA POLYMERASE II, TATA BOX-BINDING PROTEIN (TBP)-ASSOCIATED FACTOR"/>
    <property type="match status" value="1"/>
</dbReference>